<keyword evidence="2" id="KW-0560">Oxidoreductase</keyword>
<feature type="domain" description="FAD-dependent oxidoreductase 2 FAD-binding" evidence="3">
    <location>
        <begin position="4"/>
        <end position="37"/>
    </location>
</feature>
<evidence type="ECO:0000256" key="2">
    <source>
        <dbReference type="ARBA" id="ARBA00023002"/>
    </source>
</evidence>
<dbReference type="PIRSF" id="PIRSF038984">
    <property type="entry name" value="FAD_binding_protein"/>
    <property type="match status" value="1"/>
</dbReference>
<sequence length="459" mass="49223">MNYDAIIVGAGPAGIFAALELTGAGKKVLIVDKGQLIRERICPIMAGKADQCVNCPSCAVVSGWGGAGSASDGKLTITTGYGGNLEEYIGTAELERLMKAVDDRFVADGADPHLYEPSGQNVHDTIRRAAAKGIKVLPARIRHIGTDASREVLDAMYRSLRDKCDILMNTFVQDILVENGAAVGVVTSDGTEYRAADVIAAPGRDGASWLEGIVRRLKLPIASMPVDIGVRVEVPDSACEELTRDFYEVKCLYNTPTFDDRVRTFCMNPSGFVVSEFNRTHGLVTVNGHSLKNTKSHNTNFAVLVTKNFTRPFTDPIGYATHIARLANMLAGGGLLVQRLGDLRDGRRSTPDRIARGMIEQTGPAVPGDLSLVLPHRHMTDIVEFLDALNAIMPGVNQNDTLLYGVEIKLYSLRLELRNNLAVPNVKHLYMAGDGAGVSRGIIQAAASGLVAGRAVLGA</sequence>
<organism evidence="5 6">
    <name type="scientific">Pyramidobacter porci</name>
    <dbReference type="NCBI Taxonomy" id="2605789"/>
    <lineage>
        <taxon>Bacteria</taxon>
        <taxon>Thermotogati</taxon>
        <taxon>Synergistota</taxon>
        <taxon>Synergistia</taxon>
        <taxon>Synergistales</taxon>
        <taxon>Dethiosulfovibrionaceae</taxon>
        <taxon>Pyramidobacter</taxon>
    </lineage>
</organism>
<dbReference type="Pfam" id="PF00890">
    <property type="entry name" value="FAD_binding_2"/>
    <property type="match status" value="1"/>
</dbReference>
<evidence type="ECO:0000259" key="4">
    <source>
        <dbReference type="Pfam" id="PF21688"/>
    </source>
</evidence>
<feature type="domain" description="FAD-dependent protein C-terminal" evidence="4">
    <location>
        <begin position="259"/>
        <end position="408"/>
    </location>
</feature>
<dbReference type="Proteomes" id="UP000473699">
    <property type="component" value="Unassembled WGS sequence"/>
</dbReference>
<name>A0A6L5YC69_9BACT</name>
<gene>
    <name evidence="5" type="ORF">FYJ74_06320</name>
</gene>
<dbReference type="Gene3D" id="3.50.50.60">
    <property type="entry name" value="FAD/NAD(P)-binding domain"/>
    <property type="match status" value="2"/>
</dbReference>
<dbReference type="InterPro" id="IPR028348">
    <property type="entry name" value="FAD-binding_protein"/>
</dbReference>
<keyword evidence="1" id="KW-0285">Flavoprotein</keyword>
<reference evidence="5 6" key="1">
    <citation type="submission" date="2019-08" db="EMBL/GenBank/DDBJ databases">
        <title>In-depth cultivation of the pig gut microbiome towards novel bacterial diversity and tailored functional studies.</title>
        <authorList>
            <person name="Wylensek D."/>
            <person name="Hitch T.C.A."/>
            <person name="Clavel T."/>
        </authorList>
    </citation>
    <scope>NUCLEOTIDE SEQUENCE [LARGE SCALE GENOMIC DNA]</scope>
    <source>
        <strain evidence="5 6">SM-530-WT-4B</strain>
    </source>
</reference>
<evidence type="ECO:0000259" key="3">
    <source>
        <dbReference type="Pfam" id="PF00890"/>
    </source>
</evidence>
<dbReference type="InterPro" id="IPR049516">
    <property type="entry name" value="FAD-depend_C"/>
</dbReference>
<proteinExistence type="predicted"/>
<dbReference type="Pfam" id="PF21688">
    <property type="entry name" value="FAD-depend_C"/>
    <property type="match status" value="1"/>
</dbReference>
<accession>A0A6L5YC69</accession>
<dbReference type="InterPro" id="IPR036188">
    <property type="entry name" value="FAD/NAD-bd_sf"/>
</dbReference>
<evidence type="ECO:0000313" key="6">
    <source>
        <dbReference type="Proteomes" id="UP000473699"/>
    </source>
</evidence>
<dbReference type="InterPro" id="IPR003953">
    <property type="entry name" value="FAD-dep_OxRdtase_2_FAD-bd"/>
</dbReference>
<dbReference type="EMBL" id="VUNH01000006">
    <property type="protein sequence ID" value="MST55648.1"/>
    <property type="molecule type" value="Genomic_DNA"/>
</dbReference>
<dbReference type="SUPFAM" id="SSF51905">
    <property type="entry name" value="FAD/NAD(P)-binding domain"/>
    <property type="match status" value="1"/>
</dbReference>
<dbReference type="PANTHER" id="PTHR43106:SF1">
    <property type="entry name" value="DEHYDROGENASE-RELATED"/>
    <property type="match status" value="1"/>
</dbReference>
<dbReference type="RefSeq" id="WP_154528745.1">
    <property type="nucleotide sequence ID" value="NZ_VUNH01000006.1"/>
</dbReference>
<evidence type="ECO:0000313" key="5">
    <source>
        <dbReference type="EMBL" id="MST55648.1"/>
    </source>
</evidence>
<keyword evidence="6" id="KW-1185">Reference proteome</keyword>
<dbReference type="AlphaFoldDB" id="A0A6L5YC69"/>
<protein>
    <submittedName>
        <fullName evidence="5">FAD-binding protein</fullName>
    </submittedName>
</protein>
<dbReference type="GO" id="GO:0016491">
    <property type="term" value="F:oxidoreductase activity"/>
    <property type="evidence" value="ECO:0007669"/>
    <property type="project" value="UniProtKB-KW"/>
</dbReference>
<comment type="caution">
    <text evidence="5">The sequence shown here is derived from an EMBL/GenBank/DDBJ whole genome shotgun (WGS) entry which is preliminary data.</text>
</comment>
<evidence type="ECO:0000256" key="1">
    <source>
        <dbReference type="ARBA" id="ARBA00022630"/>
    </source>
</evidence>
<dbReference type="PANTHER" id="PTHR43106">
    <property type="entry name" value="DEHYDROGENASE-RELATED"/>
    <property type="match status" value="1"/>
</dbReference>